<comment type="caution">
    <text evidence="2">The sequence shown here is derived from an EMBL/GenBank/DDBJ whole genome shotgun (WGS) entry which is preliminary data.</text>
</comment>
<evidence type="ECO:0000259" key="1">
    <source>
        <dbReference type="Pfam" id="PF07978"/>
    </source>
</evidence>
<dbReference type="Pfam" id="PF07978">
    <property type="entry name" value="NIPSNAP"/>
    <property type="match status" value="1"/>
</dbReference>
<evidence type="ECO:0000313" key="2">
    <source>
        <dbReference type="EMBL" id="PPU63996.1"/>
    </source>
</evidence>
<evidence type="ECO:0000313" key="3">
    <source>
        <dbReference type="Proteomes" id="UP000237872"/>
    </source>
</evidence>
<feature type="domain" description="NIPSNAP" evidence="1">
    <location>
        <begin position="9"/>
        <end position="83"/>
    </location>
</feature>
<dbReference type="InterPro" id="IPR012577">
    <property type="entry name" value="NIPSNAP"/>
</dbReference>
<gene>
    <name evidence="2" type="ORF">XcodCFBP4690_11330</name>
</gene>
<dbReference type="Proteomes" id="UP000237872">
    <property type="component" value="Unassembled WGS sequence"/>
</dbReference>
<protein>
    <submittedName>
        <fullName evidence="2">NIPSNAP family protein</fullName>
    </submittedName>
</protein>
<reference evidence="2 3" key="1">
    <citation type="submission" date="2016-08" db="EMBL/GenBank/DDBJ databases">
        <authorList>
            <person name="Seilhamer J.J."/>
        </authorList>
    </citation>
    <scope>NUCLEOTIDE SEQUENCE [LARGE SCALE GENOMIC DNA]</scope>
    <source>
        <strain evidence="2 3">CFBP4690</strain>
    </source>
</reference>
<sequence>MTRSLRHVIDPSQLARFEHGARLYIPPVARFDGQHHGSLLHSEGANTIALALSWFPSLATYARYREPSLQDAQRLAAFAHAERTRCIIGYKRGTFGPVRG</sequence>
<accession>A0A2S7CQX9</accession>
<name>A0A2S7CQX9_9XANT</name>
<dbReference type="EMBL" id="MDEC01000013">
    <property type="protein sequence ID" value="PPU63996.1"/>
    <property type="molecule type" value="Genomic_DNA"/>
</dbReference>
<dbReference type="InterPro" id="IPR011008">
    <property type="entry name" value="Dimeric_a/b-barrel"/>
</dbReference>
<dbReference type="OrthoDB" id="9798776at2"/>
<organism evidence="2 3">
    <name type="scientific">Xanthomonas codiaei</name>
    <dbReference type="NCBI Taxonomy" id="56463"/>
    <lineage>
        <taxon>Bacteria</taxon>
        <taxon>Pseudomonadati</taxon>
        <taxon>Pseudomonadota</taxon>
        <taxon>Gammaproteobacteria</taxon>
        <taxon>Lysobacterales</taxon>
        <taxon>Lysobacteraceae</taxon>
        <taxon>Xanthomonas</taxon>
    </lineage>
</organism>
<dbReference type="AlphaFoldDB" id="A0A2S7CQX9"/>
<dbReference type="SUPFAM" id="SSF54909">
    <property type="entry name" value="Dimeric alpha+beta barrel"/>
    <property type="match status" value="1"/>
</dbReference>
<proteinExistence type="predicted"/>